<accession>A0A382XQ35</accession>
<organism evidence="1">
    <name type="scientific">marine metagenome</name>
    <dbReference type="NCBI Taxonomy" id="408172"/>
    <lineage>
        <taxon>unclassified sequences</taxon>
        <taxon>metagenomes</taxon>
        <taxon>ecological metagenomes</taxon>
    </lineage>
</organism>
<evidence type="ECO:0000313" key="1">
    <source>
        <dbReference type="EMBL" id="SVD72994.1"/>
    </source>
</evidence>
<gene>
    <name evidence="1" type="ORF">METZ01_LOCUS425848</name>
</gene>
<dbReference type="EMBL" id="UINC01169450">
    <property type="protein sequence ID" value="SVD72994.1"/>
    <property type="molecule type" value="Genomic_DNA"/>
</dbReference>
<name>A0A382XQ35_9ZZZZ</name>
<feature type="non-terminal residue" evidence="1">
    <location>
        <position position="1"/>
    </location>
</feature>
<sequence length="41" mass="4859">DSVDMVGKMDRDFMSADWSHMLQDFELHLGSERNMIDQHFS</sequence>
<protein>
    <submittedName>
        <fullName evidence="1">Uncharacterized protein</fullName>
    </submittedName>
</protein>
<proteinExistence type="predicted"/>
<dbReference type="AlphaFoldDB" id="A0A382XQ35"/>
<reference evidence="1" key="1">
    <citation type="submission" date="2018-05" db="EMBL/GenBank/DDBJ databases">
        <authorList>
            <person name="Lanie J.A."/>
            <person name="Ng W.-L."/>
            <person name="Kazmierczak K.M."/>
            <person name="Andrzejewski T.M."/>
            <person name="Davidsen T.M."/>
            <person name="Wayne K.J."/>
            <person name="Tettelin H."/>
            <person name="Glass J.I."/>
            <person name="Rusch D."/>
            <person name="Podicherti R."/>
            <person name="Tsui H.-C.T."/>
            <person name="Winkler M.E."/>
        </authorList>
    </citation>
    <scope>NUCLEOTIDE SEQUENCE</scope>
</reference>